<name>A0A914VF10_9BILA</name>
<dbReference type="InterPro" id="IPR050346">
    <property type="entry name" value="FMO-like"/>
</dbReference>
<evidence type="ECO:0000256" key="3">
    <source>
        <dbReference type="ARBA" id="ARBA00022827"/>
    </source>
</evidence>
<keyword evidence="2 6" id="KW-0285">Flavoprotein</keyword>
<proteinExistence type="inferred from homology"/>
<evidence type="ECO:0000256" key="5">
    <source>
        <dbReference type="ARBA" id="ARBA00023002"/>
    </source>
</evidence>
<dbReference type="GO" id="GO:0050660">
    <property type="term" value="F:flavin adenine dinucleotide binding"/>
    <property type="evidence" value="ECO:0007669"/>
    <property type="project" value="InterPro"/>
</dbReference>
<comment type="cofactor">
    <cofactor evidence="6">
        <name>FAD</name>
        <dbReference type="ChEBI" id="CHEBI:57692"/>
    </cofactor>
</comment>
<comment type="similarity">
    <text evidence="1 6">Belongs to the FMO family.</text>
</comment>
<evidence type="ECO:0000313" key="7">
    <source>
        <dbReference type="Proteomes" id="UP000887566"/>
    </source>
</evidence>
<keyword evidence="7" id="KW-1185">Reference proteome</keyword>
<dbReference type="EC" id="1.-.-.-" evidence="6"/>
<dbReference type="Pfam" id="PF00743">
    <property type="entry name" value="FMO-like"/>
    <property type="match status" value="2"/>
</dbReference>
<keyword evidence="3 6" id="KW-0274">FAD</keyword>
<dbReference type="AlphaFoldDB" id="A0A914VF10"/>
<dbReference type="Gene3D" id="3.50.50.60">
    <property type="entry name" value="FAD/NAD(P)-binding domain"/>
    <property type="match status" value="2"/>
</dbReference>
<dbReference type="InterPro" id="IPR036188">
    <property type="entry name" value="FAD/NAD-bd_sf"/>
</dbReference>
<dbReference type="Proteomes" id="UP000887566">
    <property type="component" value="Unplaced"/>
</dbReference>
<keyword evidence="6" id="KW-0503">Monooxygenase</keyword>
<dbReference type="PIRSF" id="PIRSF000332">
    <property type="entry name" value="FMO"/>
    <property type="match status" value="1"/>
</dbReference>
<evidence type="ECO:0000313" key="8">
    <source>
        <dbReference type="WBParaSite" id="PSAMB.scaffold1899size32801.g15496.t1"/>
    </source>
</evidence>
<dbReference type="WBParaSite" id="PSAMB.scaffold1899size32801.g15496.t1">
    <property type="protein sequence ID" value="PSAMB.scaffold1899size32801.g15496.t1"/>
    <property type="gene ID" value="PSAMB.scaffold1899size32801.g15496"/>
</dbReference>
<accession>A0A914VF10</accession>
<dbReference type="GO" id="GO:0004499">
    <property type="term" value="F:N,N-dimethylaniline monooxygenase activity"/>
    <property type="evidence" value="ECO:0007669"/>
    <property type="project" value="InterPro"/>
</dbReference>
<dbReference type="PRINTS" id="PR00370">
    <property type="entry name" value="FMOXYGENASE"/>
</dbReference>
<dbReference type="GO" id="GO:0050661">
    <property type="term" value="F:NADP binding"/>
    <property type="evidence" value="ECO:0007669"/>
    <property type="project" value="InterPro"/>
</dbReference>
<evidence type="ECO:0000256" key="1">
    <source>
        <dbReference type="ARBA" id="ARBA00009183"/>
    </source>
</evidence>
<sequence>MGSLIDDRRVCIIGAGYAGLAAARVFSSNKYKVVVYDERKAVGGVWNYDLKEGQVYDNLQTNTPLVVMAYPEYPIVQAADAPSFVQRHHVLAYLQSYAQEFGLTRLVKFGQTITSIKPESKFDEDTRWFVSKQDRDSGAISTEIFDVVILASGNYSTPHLPSIDLHQFQGSVIHSRDYRRPCDYSEQTVVVLGAGPSALDISVDVASRAKQVYLLSGDHDVTESKIPFPSNVAIVPARISQGLGHALVATNGAIIEHIDTVLLCTGYRFNLPFLCESIISTNGGMRLTPLYKEVVSIRYPQSLFVMGLQRESPMAHHASVQARFILAHLEKKTPRLTMEEMLADEAKEVERRKALGAPIGDHTKFGFKYNNGRTLFRDYVEDLQATAKLGTVVPDVILDLFEDTVRKPVSELRRFRYRLSEDGKSFIKAYHCPFAS</sequence>
<dbReference type="InterPro" id="IPR020946">
    <property type="entry name" value="Flavin_mOase-like"/>
</dbReference>
<organism evidence="7 8">
    <name type="scientific">Plectus sambesii</name>
    <dbReference type="NCBI Taxonomy" id="2011161"/>
    <lineage>
        <taxon>Eukaryota</taxon>
        <taxon>Metazoa</taxon>
        <taxon>Ecdysozoa</taxon>
        <taxon>Nematoda</taxon>
        <taxon>Chromadorea</taxon>
        <taxon>Plectida</taxon>
        <taxon>Plectina</taxon>
        <taxon>Plectoidea</taxon>
        <taxon>Plectidae</taxon>
        <taxon>Plectus</taxon>
    </lineage>
</organism>
<evidence type="ECO:0000256" key="4">
    <source>
        <dbReference type="ARBA" id="ARBA00022857"/>
    </source>
</evidence>
<evidence type="ECO:0000256" key="6">
    <source>
        <dbReference type="RuleBase" id="RU361177"/>
    </source>
</evidence>
<protein>
    <recommendedName>
        <fullName evidence="6">Flavin-containing monooxygenase</fullName>
        <ecNumber evidence="6">1.-.-.-</ecNumber>
    </recommendedName>
</protein>
<dbReference type="PANTHER" id="PTHR23023">
    <property type="entry name" value="DIMETHYLANILINE MONOOXYGENASE"/>
    <property type="match status" value="1"/>
</dbReference>
<keyword evidence="4" id="KW-0521">NADP</keyword>
<keyword evidence="5 6" id="KW-0560">Oxidoreductase</keyword>
<dbReference type="InterPro" id="IPR000960">
    <property type="entry name" value="Flavin_mOase"/>
</dbReference>
<reference evidence="8" key="1">
    <citation type="submission" date="2022-11" db="UniProtKB">
        <authorList>
            <consortium name="WormBaseParasite"/>
        </authorList>
    </citation>
    <scope>IDENTIFICATION</scope>
</reference>
<evidence type="ECO:0000256" key="2">
    <source>
        <dbReference type="ARBA" id="ARBA00022630"/>
    </source>
</evidence>
<dbReference type="SUPFAM" id="SSF51905">
    <property type="entry name" value="FAD/NAD(P)-binding domain"/>
    <property type="match status" value="1"/>
</dbReference>